<comment type="caution">
    <text evidence="1">The sequence shown here is derived from an EMBL/GenBank/DDBJ whole genome shotgun (WGS) entry which is preliminary data.</text>
</comment>
<reference evidence="1 2" key="1">
    <citation type="submission" date="2022-10" db="EMBL/GenBank/DDBJ databases">
        <title>Roseococcus glaciei nov., sp. nov., isolated from glacier.</title>
        <authorList>
            <person name="Liu Q."/>
            <person name="Xin Y.-H."/>
        </authorList>
    </citation>
    <scope>NUCLEOTIDE SEQUENCE [LARGE SCALE GENOMIC DNA]</scope>
    <source>
        <strain evidence="1 2">MDT2-1-1</strain>
    </source>
</reference>
<gene>
    <name evidence="1" type="ORF">OF850_10905</name>
</gene>
<dbReference type="Proteomes" id="UP001526430">
    <property type="component" value="Unassembled WGS sequence"/>
</dbReference>
<dbReference type="EMBL" id="JAPFQI010000007">
    <property type="protein sequence ID" value="MCW8086138.1"/>
    <property type="molecule type" value="Genomic_DNA"/>
</dbReference>
<sequence length="673" mass="72539">MKVDLTEGTGLRGHLDVVDWKHGIRGWAVDLGAPSNPVRLELLAGQECVARVVTSRSRPDVVSAAGVAAEPGFAFGADELRELPALALEQPEARLSVRVDGEALLLRAAQPMPTLREFLKDHIEEQNALRLERLLENDLEAALAHLQNEVRPLAGQELLAKPDGMSGFIEAVSTETAGLLPFFGWIRGAGRTAIPGLLVDRGHHPSAVAFASFPRADLPDGAHGVIGVIKTDWQPQDPNDVALLHFGEGASLHLRTNLPLAKLRNEEWLECFDRHRPRLTGPLVSKLRRLVSVHSWAPGNAAKSGVPMEQSVDRIVALPGFGVFVEGWVLSPTRRPEALMLRLGARILRSDPLSTFFKPRPDVARVIPGSARLADAAGFVAAFRGDIGPEDLKRPILKFIFEDGAATNHELDARTLFVLGHAAKLEDLRHLYRDPTSEDFFPDLVRALAEAERPRLREMTPVKVAPAPRALIVALPDDASEIHLAFSELTAMARRKRLPGVAVIAQSGAHRALAMSLFKSLDRRGAAACSLFLVPRAENAAYVLPEVIKRVNCAHLAFLGPGLHPDRAATDAIEVALCLPERAEGFGLPILSGTDCGGPARHSSAEAFVAKREEVLAALAELPVRLGGLGSRRLRLPLPLASGKGCVRRGWGADPGRMLNAANDALSGLETGP</sequence>
<keyword evidence="2" id="KW-1185">Reference proteome</keyword>
<dbReference type="RefSeq" id="WP_301590118.1">
    <property type="nucleotide sequence ID" value="NZ_JAPFQI010000007.1"/>
</dbReference>
<protein>
    <submittedName>
        <fullName evidence="1">Uncharacterized protein</fullName>
    </submittedName>
</protein>
<name>A0ABT3NW83_9PROT</name>
<evidence type="ECO:0000313" key="1">
    <source>
        <dbReference type="EMBL" id="MCW8086138.1"/>
    </source>
</evidence>
<accession>A0ABT3NW83</accession>
<evidence type="ECO:0000313" key="2">
    <source>
        <dbReference type="Proteomes" id="UP001526430"/>
    </source>
</evidence>
<organism evidence="1 2">
    <name type="scientific">Sabulicella glaciei</name>
    <dbReference type="NCBI Taxonomy" id="2984948"/>
    <lineage>
        <taxon>Bacteria</taxon>
        <taxon>Pseudomonadati</taxon>
        <taxon>Pseudomonadota</taxon>
        <taxon>Alphaproteobacteria</taxon>
        <taxon>Acetobacterales</taxon>
        <taxon>Acetobacteraceae</taxon>
        <taxon>Sabulicella</taxon>
    </lineage>
</organism>
<proteinExistence type="predicted"/>